<dbReference type="Proteomes" id="UP000509383">
    <property type="component" value="Chromosome"/>
</dbReference>
<organism evidence="1 3">
    <name type="scientific">Pseudomonas tohonis</name>
    <dbReference type="NCBI Taxonomy" id="2725477"/>
    <lineage>
        <taxon>Bacteria</taxon>
        <taxon>Pseudomonadati</taxon>
        <taxon>Pseudomonadota</taxon>
        <taxon>Gammaproteobacteria</taxon>
        <taxon>Pseudomonadales</taxon>
        <taxon>Pseudomonadaceae</taxon>
        <taxon>Pseudomonas</taxon>
    </lineage>
</organism>
<dbReference type="EMBL" id="BQKM01000012">
    <property type="protein sequence ID" value="GJN54715.1"/>
    <property type="molecule type" value="Genomic_DNA"/>
</dbReference>
<dbReference type="Proteomes" id="UP001054892">
    <property type="component" value="Unassembled WGS sequence"/>
</dbReference>
<dbReference type="EMBL" id="AP023189">
    <property type="protein sequence ID" value="BCG27280.1"/>
    <property type="molecule type" value="Genomic_DNA"/>
</dbReference>
<gene>
    <name evidence="1" type="ORF">TUM18999_54710</name>
    <name evidence="2" type="ORF">TUM20286_44670</name>
</gene>
<sequence>MKKLFIALLLGLALYGVQQRHPGLLQGLTGAPAASVTNTSALLRQAFEDRRSDLQVEGRAVVTRVLRDDLKGSRHQRFLMRTDDGLSLLVAHNIDLAPRVEGLREGDTIEFAGEYEWNDKGGVIHWTHHDPRGRHPGGWLRHNGRTYQ</sequence>
<protein>
    <recommendedName>
        <fullName evidence="5">DUF3465 domain-containing protein</fullName>
    </recommendedName>
</protein>
<evidence type="ECO:0000313" key="3">
    <source>
        <dbReference type="Proteomes" id="UP000509383"/>
    </source>
</evidence>
<dbReference type="Pfam" id="PF11948">
    <property type="entry name" value="DUF3465"/>
    <property type="match status" value="1"/>
</dbReference>
<accession>A0A6J4ECE2</accession>
<dbReference type="KEGG" id="ptw:TUM18999_54710"/>
<dbReference type="InterPro" id="IPR021856">
    <property type="entry name" value="DUF3465"/>
</dbReference>
<dbReference type="AlphaFoldDB" id="A0A6J4ECE2"/>
<evidence type="ECO:0000313" key="2">
    <source>
        <dbReference type="EMBL" id="GJN54715.1"/>
    </source>
</evidence>
<proteinExistence type="predicted"/>
<reference evidence="1 3" key="1">
    <citation type="submission" date="2020-05" db="EMBL/GenBank/DDBJ databases">
        <title>Characterization of novel class B3 metallo-beta-lactamase from novel Pseudomonas species.</title>
        <authorList>
            <person name="Yamada K."/>
            <person name="Aoki K."/>
            <person name="Ishii Y."/>
        </authorList>
    </citation>
    <scope>NUCLEOTIDE SEQUENCE [LARGE SCALE GENOMIC DNA]</scope>
    <source>
        <strain evidence="1 3">TUM18999</strain>
        <strain evidence="2 4">TUM20286</strain>
    </source>
</reference>
<name>A0A6J4ECE2_9PSED</name>
<evidence type="ECO:0000313" key="1">
    <source>
        <dbReference type="EMBL" id="BCG27280.1"/>
    </source>
</evidence>
<dbReference type="RefSeq" id="WP_173171421.1">
    <property type="nucleotide sequence ID" value="NZ_AP023189.1"/>
</dbReference>
<evidence type="ECO:0008006" key="5">
    <source>
        <dbReference type="Google" id="ProtNLM"/>
    </source>
</evidence>
<evidence type="ECO:0000313" key="4">
    <source>
        <dbReference type="Proteomes" id="UP001054892"/>
    </source>
</evidence>
<keyword evidence="4" id="KW-1185">Reference proteome</keyword>